<evidence type="ECO:0008006" key="4">
    <source>
        <dbReference type="Google" id="ProtNLM"/>
    </source>
</evidence>
<dbReference type="RefSeq" id="WP_092539853.1">
    <property type="nucleotide sequence ID" value="NZ_FOKV01000001.1"/>
</dbReference>
<reference evidence="3" key="1">
    <citation type="submission" date="2016-10" db="EMBL/GenBank/DDBJ databases">
        <authorList>
            <person name="Varghese N."/>
            <person name="Submissions S."/>
        </authorList>
    </citation>
    <scope>NUCLEOTIDE SEQUENCE [LARGE SCALE GENOMIC DNA]</scope>
    <source>
        <strain evidence="3">DSM 24499</strain>
    </source>
</reference>
<feature type="signal peptide" evidence="1">
    <location>
        <begin position="1"/>
        <end position="20"/>
    </location>
</feature>
<sequence length="230" mass="25884">MKVIYFATIVVLFLCFSACHKDDVLVTEDKRMAVFATLLDSNNVALQDLAVNVTTKVGEENNVLGASHSKALGKVDFVSLVAYNRGIVVNFNPLSSGDHNPNFMSLSYVDPREFMDREESVNLDLVKLNPIQDVDISIDRLPETDSVEFRIQYYNTTQFISLDEENNPIGKYQNTSNTYERLDEETASFQNSYRLPVGSPIKILYTVNDEAEKDTTITVNSANSIIDLEF</sequence>
<feature type="chain" id="PRO_5011577571" description="NigD-like protein" evidence="1">
    <location>
        <begin position="21"/>
        <end position="230"/>
    </location>
</feature>
<dbReference type="STRING" id="1334022.SAMN04487907_101560"/>
<gene>
    <name evidence="2" type="ORF">SAMN04487907_101560</name>
</gene>
<dbReference type="OrthoDB" id="1423920at2"/>
<protein>
    <recommendedName>
        <fullName evidence="4">NigD-like protein</fullName>
    </recommendedName>
</protein>
<keyword evidence="1" id="KW-0732">Signal</keyword>
<dbReference type="Proteomes" id="UP000199438">
    <property type="component" value="Unassembled WGS sequence"/>
</dbReference>
<proteinExistence type="predicted"/>
<dbReference type="AlphaFoldDB" id="A0A1I1DQL1"/>
<evidence type="ECO:0000313" key="2">
    <source>
        <dbReference type="EMBL" id="SFB77181.1"/>
    </source>
</evidence>
<keyword evidence="3" id="KW-1185">Reference proteome</keyword>
<evidence type="ECO:0000313" key="3">
    <source>
        <dbReference type="Proteomes" id="UP000199438"/>
    </source>
</evidence>
<organism evidence="2 3">
    <name type="scientific">Zunongwangia mangrovi</name>
    <dbReference type="NCBI Taxonomy" id="1334022"/>
    <lineage>
        <taxon>Bacteria</taxon>
        <taxon>Pseudomonadati</taxon>
        <taxon>Bacteroidota</taxon>
        <taxon>Flavobacteriia</taxon>
        <taxon>Flavobacteriales</taxon>
        <taxon>Flavobacteriaceae</taxon>
        <taxon>Zunongwangia</taxon>
    </lineage>
</organism>
<evidence type="ECO:0000256" key="1">
    <source>
        <dbReference type="SAM" id="SignalP"/>
    </source>
</evidence>
<accession>A0A1I1DQL1</accession>
<name>A0A1I1DQL1_9FLAO</name>
<dbReference type="EMBL" id="FOKV01000001">
    <property type="protein sequence ID" value="SFB77181.1"/>
    <property type="molecule type" value="Genomic_DNA"/>
</dbReference>